<dbReference type="STRING" id="1215343.B488_13310"/>
<dbReference type="InterPro" id="IPR036477">
    <property type="entry name" value="Formyl_transf_N_sf"/>
</dbReference>
<feature type="domain" description="Formyl transferase C-terminal" evidence="7">
    <location>
        <begin position="205"/>
        <end position="300"/>
    </location>
</feature>
<reference evidence="8 9" key="1">
    <citation type="journal article" date="2012" name="Stand. Genomic Sci.">
        <title>Complete genome sequence of Liberibacter crescens BT-1.</title>
        <authorList>
            <person name="Leonard M.T."/>
            <person name="Fagen J.R."/>
            <person name="Davis-Richardson A.G."/>
            <person name="Davis M.J."/>
            <person name="Triplett E.W."/>
        </authorList>
    </citation>
    <scope>NUCLEOTIDE SEQUENCE [LARGE SCALE GENOMIC DNA]</scope>
    <source>
        <strain evidence="8 9">BT-1</strain>
    </source>
</reference>
<evidence type="ECO:0000256" key="3">
    <source>
        <dbReference type="ARBA" id="ARBA00022679"/>
    </source>
</evidence>
<dbReference type="GO" id="GO:0005829">
    <property type="term" value="C:cytosol"/>
    <property type="evidence" value="ECO:0007669"/>
    <property type="project" value="TreeGrafter"/>
</dbReference>
<comment type="function">
    <text evidence="5">Attaches a formyl group to the free amino group of methionyl-tRNA(fMet). The formyl group appears to play a dual role in the initiator identity of N-formylmethionyl-tRNA by promoting its recognition by IF2 and preventing the misappropriation of this tRNA by the elongation apparatus.</text>
</comment>
<proteinExistence type="inferred from homology"/>
<keyword evidence="3 5" id="KW-0808">Transferase</keyword>
<feature type="domain" description="Formyl transferase N-terminal" evidence="6">
    <location>
        <begin position="4"/>
        <end position="180"/>
    </location>
</feature>
<gene>
    <name evidence="5" type="primary">fmt</name>
    <name evidence="8" type="ordered locus">B488_13310</name>
</gene>
<evidence type="ECO:0000313" key="8">
    <source>
        <dbReference type="EMBL" id="AGA65323.1"/>
    </source>
</evidence>
<evidence type="ECO:0000256" key="4">
    <source>
        <dbReference type="ARBA" id="ARBA00022917"/>
    </source>
</evidence>
<dbReference type="eggNOG" id="COG0223">
    <property type="taxonomic scope" value="Bacteria"/>
</dbReference>
<dbReference type="Pfam" id="PF02911">
    <property type="entry name" value="Formyl_trans_C"/>
    <property type="match status" value="1"/>
</dbReference>
<feature type="binding site" evidence="5">
    <location>
        <begin position="111"/>
        <end position="114"/>
    </location>
    <ligand>
        <name>(6S)-5,6,7,8-tetrahydrofolate</name>
        <dbReference type="ChEBI" id="CHEBI:57453"/>
    </ligand>
</feature>
<keyword evidence="4 5" id="KW-0648">Protein biosynthesis</keyword>
<evidence type="ECO:0000259" key="7">
    <source>
        <dbReference type="Pfam" id="PF02911"/>
    </source>
</evidence>
<evidence type="ECO:0000256" key="1">
    <source>
        <dbReference type="ARBA" id="ARBA00010699"/>
    </source>
</evidence>
<evidence type="ECO:0000256" key="5">
    <source>
        <dbReference type="HAMAP-Rule" id="MF_00182"/>
    </source>
</evidence>
<dbReference type="Gene3D" id="3.40.50.12230">
    <property type="match status" value="1"/>
</dbReference>
<dbReference type="AlphaFoldDB" id="L0EXC8"/>
<comment type="similarity">
    <text evidence="1 5">Belongs to the Fmt family.</text>
</comment>
<dbReference type="Pfam" id="PF00551">
    <property type="entry name" value="Formyl_trans_N"/>
    <property type="match status" value="1"/>
</dbReference>
<dbReference type="InterPro" id="IPR005793">
    <property type="entry name" value="Formyl_trans_C"/>
</dbReference>
<evidence type="ECO:0000313" key="9">
    <source>
        <dbReference type="Proteomes" id="UP000010799"/>
    </source>
</evidence>
<sequence>MSLRVIFMGTSGFSIATLKAFLSSRHEVVAIYSQPPRPGGRRGLNLAASAVNLFADGIGFKTLTPARFDQLECQRFLSFNADVAIVVSYGLILPEIVLTGTKFGCYNGHASILPRWRGAAPIQRAIMAGDKETGIAIMKMDKKLDTGPVVLVKKIPIGIDTTSGMLKDSLGLLCAEAMLEVMTMLEENKLDFVSQKNEGVIYAPKISKDETRVDFSKSAYDVHNHIRGLSPSPGAWLEMLIGNKMCRIKVLASRLGKGKGSPGQVINYPLEVACGQGSLSLIRLQRAGGTPLEVNDFLRGISVDIGTIIG</sequence>
<dbReference type="InterPro" id="IPR044135">
    <property type="entry name" value="Met-tRNA-FMT_C"/>
</dbReference>
<dbReference type="InterPro" id="IPR002376">
    <property type="entry name" value="Formyl_transf_N"/>
</dbReference>
<evidence type="ECO:0000256" key="2">
    <source>
        <dbReference type="ARBA" id="ARBA00012261"/>
    </source>
</evidence>
<dbReference type="EMBL" id="CP003789">
    <property type="protein sequence ID" value="AGA65323.1"/>
    <property type="molecule type" value="Genomic_DNA"/>
</dbReference>
<evidence type="ECO:0000259" key="6">
    <source>
        <dbReference type="Pfam" id="PF00551"/>
    </source>
</evidence>
<protein>
    <recommendedName>
        <fullName evidence="2 5">Methionyl-tRNA formyltransferase</fullName>
        <ecNumber evidence="2 5">2.1.2.9</ecNumber>
    </recommendedName>
</protein>
<dbReference type="CDD" id="cd08704">
    <property type="entry name" value="Met_tRNA_FMT_C"/>
    <property type="match status" value="1"/>
</dbReference>
<dbReference type="PANTHER" id="PTHR11138:SF5">
    <property type="entry name" value="METHIONYL-TRNA FORMYLTRANSFERASE, MITOCHONDRIAL"/>
    <property type="match status" value="1"/>
</dbReference>
<accession>L0EXC8</accession>
<organism evidence="8 9">
    <name type="scientific">Liberibacter crescens (strain BT-1)</name>
    <dbReference type="NCBI Taxonomy" id="1215343"/>
    <lineage>
        <taxon>Bacteria</taxon>
        <taxon>Pseudomonadati</taxon>
        <taxon>Pseudomonadota</taxon>
        <taxon>Alphaproteobacteria</taxon>
        <taxon>Hyphomicrobiales</taxon>
        <taxon>Rhizobiaceae</taxon>
        <taxon>Liberibacter</taxon>
    </lineage>
</organism>
<keyword evidence="9" id="KW-1185">Reference proteome</keyword>
<dbReference type="NCBIfam" id="TIGR00460">
    <property type="entry name" value="fmt"/>
    <property type="match status" value="1"/>
</dbReference>
<dbReference type="KEGG" id="lcc:B488_13310"/>
<dbReference type="InterPro" id="IPR005794">
    <property type="entry name" value="Fmt"/>
</dbReference>
<dbReference type="HAMAP" id="MF_00182">
    <property type="entry name" value="Formyl_trans"/>
    <property type="match status" value="1"/>
</dbReference>
<dbReference type="Proteomes" id="UP000010799">
    <property type="component" value="Chromosome"/>
</dbReference>
<dbReference type="InterPro" id="IPR011034">
    <property type="entry name" value="Formyl_transferase-like_C_sf"/>
</dbReference>
<dbReference type="HOGENOM" id="CLU_033347_1_1_5"/>
<dbReference type="GO" id="GO:0004479">
    <property type="term" value="F:methionyl-tRNA formyltransferase activity"/>
    <property type="evidence" value="ECO:0007669"/>
    <property type="project" value="UniProtKB-UniRule"/>
</dbReference>
<dbReference type="SUPFAM" id="SSF50486">
    <property type="entry name" value="FMT C-terminal domain-like"/>
    <property type="match status" value="1"/>
</dbReference>
<dbReference type="SUPFAM" id="SSF53328">
    <property type="entry name" value="Formyltransferase"/>
    <property type="match status" value="1"/>
</dbReference>
<dbReference type="EC" id="2.1.2.9" evidence="2 5"/>
<name>L0EXC8_LIBCB</name>
<dbReference type="CDD" id="cd08646">
    <property type="entry name" value="FMT_core_Met-tRNA-FMT_N"/>
    <property type="match status" value="1"/>
</dbReference>
<dbReference type="RefSeq" id="WP_015273748.1">
    <property type="nucleotide sequence ID" value="NC_019907.1"/>
</dbReference>
<comment type="catalytic activity">
    <reaction evidence="5">
        <text>L-methionyl-tRNA(fMet) + (6R)-10-formyltetrahydrofolate = N-formyl-L-methionyl-tRNA(fMet) + (6S)-5,6,7,8-tetrahydrofolate + H(+)</text>
        <dbReference type="Rhea" id="RHEA:24380"/>
        <dbReference type="Rhea" id="RHEA-COMP:9952"/>
        <dbReference type="Rhea" id="RHEA-COMP:9953"/>
        <dbReference type="ChEBI" id="CHEBI:15378"/>
        <dbReference type="ChEBI" id="CHEBI:57453"/>
        <dbReference type="ChEBI" id="CHEBI:78530"/>
        <dbReference type="ChEBI" id="CHEBI:78844"/>
        <dbReference type="ChEBI" id="CHEBI:195366"/>
        <dbReference type="EC" id="2.1.2.9"/>
    </reaction>
</comment>
<dbReference type="InterPro" id="IPR041711">
    <property type="entry name" value="Met-tRNA-FMT_N"/>
</dbReference>
<dbReference type="PANTHER" id="PTHR11138">
    <property type="entry name" value="METHIONYL-TRNA FORMYLTRANSFERASE"/>
    <property type="match status" value="1"/>
</dbReference>
<dbReference type="PATRIC" id="fig|1215343.11.peg.1374"/>